<comment type="caution">
    <text evidence="1">The sequence shown here is derived from an EMBL/GenBank/DDBJ whole genome shotgun (WGS) entry which is preliminary data.</text>
</comment>
<dbReference type="Proteomes" id="UP000887013">
    <property type="component" value="Unassembled WGS sequence"/>
</dbReference>
<keyword evidence="2" id="KW-1185">Reference proteome</keyword>
<evidence type="ECO:0000313" key="1">
    <source>
        <dbReference type="EMBL" id="GFT51274.1"/>
    </source>
</evidence>
<dbReference type="EMBL" id="BMAW01065638">
    <property type="protein sequence ID" value="GFT51274.1"/>
    <property type="molecule type" value="Genomic_DNA"/>
</dbReference>
<proteinExistence type="predicted"/>
<sequence>MSNCKSLSSGWCQQHFDAVASERPALDLLGHDRMGYDGRGTPENASCKARYFIFDALSTSTAYEDVSRFPRKR</sequence>
<organism evidence="1 2">
    <name type="scientific">Nephila pilipes</name>
    <name type="common">Giant wood spider</name>
    <name type="synonym">Nephila maculata</name>
    <dbReference type="NCBI Taxonomy" id="299642"/>
    <lineage>
        <taxon>Eukaryota</taxon>
        <taxon>Metazoa</taxon>
        <taxon>Ecdysozoa</taxon>
        <taxon>Arthropoda</taxon>
        <taxon>Chelicerata</taxon>
        <taxon>Arachnida</taxon>
        <taxon>Araneae</taxon>
        <taxon>Araneomorphae</taxon>
        <taxon>Entelegynae</taxon>
        <taxon>Araneoidea</taxon>
        <taxon>Nephilidae</taxon>
        <taxon>Nephila</taxon>
    </lineage>
</organism>
<dbReference type="AlphaFoldDB" id="A0A8X6P6P4"/>
<accession>A0A8X6P6P4</accession>
<name>A0A8X6P6P4_NEPPI</name>
<protein>
    <submittedName>
        <fullName evidence="1">Uncharacterized protein</fullName>
    </submittedName>
</protein>
<reference evidence="1" key="1">
    <citation type="submission" date="2020-08" db="EMBL/GenBank/DDBJ databases">
        <title>Multicomponent nature underlies the extraordinary mechanical properties of spider dragline silk.</title>
        <authorList>
            <person name="Kono N."/>
            <person name="Nakamura H."/>
            <person name="Mori M."/>
            <person name="Yoshida Y."/>
            <person name="Ohtoshi R."/>
            <person name="Malay A.D."/>
            <person name="Moran D.A.P."/>
            <person name="Tomita M."/>
            <person name="Numata K."/>
            <person name="Arakawa K."/>
        </authorList>
    </citation>
    <scope>NUCLEOTIDE SEQUENCE</scope>
</reference>
<gene>
    <name evidence="1" type="ORF">NPIL_213751</name>
</gene>
<evidence type="ECO:0000313" key="2">
    <source>
        <dbReference type="Proteomes" id="UP000887013"/>
    </source>
</evidence>
<dbReference type="OrthoDB" id="10373969at2759"/>